<keyword evidence="3" id="KW-1185">Reference proteome</keyword>
<evidence type="ECO:0000313" key="2">
    <source>
        <dbReference type="EMBL" id="GJS77722.1"/>
    </source>
</evidence>
<reference evidence="2" key="2">
    <citation type="submission" date="2022-01" db="EMBL/GenBank/DDBJ databases">
        <authorList>
            <person name="Yamashiro T."/>
            <person name="Shiraishi A."/>
            <person name="Satake H."/>
            <person name="Nakayama K."/>
        </authorList>
    </citation>
    <scope>NUCLEOTIDE SEQUENCE</scope>
</reference>
<dbReference type="PANTHER" id="PTHR46148">
    <property type="entry name" value="CHROMO DOMAIN-CONTAINING PROTEIN"/>
    <property type="match status" value="1"/>
</dbReference>
<organism evidence="2 3">
    <name type="scientific">Tanacetum coccineum</name>
    <dbReference type="NCBI Taxonomy" id="301880"/>
    <lineage>
        <taxon>Eukaryota</taxon>
        <taxon>Viridiplantae</taxon>
        <taxon>Streptophyta</taxon>
        <taxon>Embryophyta</taxon>
        <taxon>Tracheophyta</taxon>
        <taxon>Spermatophyta</taxon>
        <taxon>Magnoliopsida</taxon>
        <taxon>eudicotyledons</taxon>
        <taxon>Gunneridae</taxon>
        <taxon>Pentapetalae</taxon>
        <taxon>asterids</taxon>
        <taxon>campanulids</taxon>
        <taxon>Asterales</taxon>
        <taxon>Asteraceae</taxon>
        <taxon>Asteroideae</taxon>
        <taxon>Anthemideae</taxon>
        <taxon>Anthemidinae</taxon>
        <taxon>Tanacetum</taxon>
    </lineage>
</organism>
<dbReference type="Pfam" id="PF24626">
    <property type="entry name" value="SH3_Tf2-1"/>
    <property type="match status" value="1"/>
</dbReference>
<accession>A0ABQ4YLA5</accession>
<gene>
    <name evidence="2" type="ORF">Tco_0727603</name>
</gene>
<dbReference type="InterPro" id="IPR056924">
    <property type="entry name" value="SH3_Tf2-1"/>
</dbReference>
<protein>
    <recommendedName>
        <fullName evidence="1">Tf2-1-like SH3-like domain-containing protein</fullName>
    </recommendedName>
</protein>
<reference evidence="2" key="1">
    <citation type="journal article" date="2022" name="Int. J. Mol. Sci.">
        <title>Draft Genome of Tanacetum Coccineum: Genomic Comparison of Closely Related Tanacetum-Family Plants.</title>
        <authorList>
            <person name="Yamashiro T."/>
            <person name="Shiraishi A."/>
            <person name="Nakayama K."/>
            <person name="Satake H."/>
        </authorList>
    </citation>
    <scope>NUCLEOTIDE SEQUENCE</scope>
</reference>
<comment type="caution">
    <text evidence="2">The sequence shown here is derived from an EMBL/GenBank/DDBJ whole genome shotgun (WGS) entry which is preliminary data.</text>
</comment>
<feature type="domain" description="Tf2-1-like SH3-like" evidence="1">
    <location>
        <begin position="46"/>
        <end position="73"/>
    </location>
</feature>
<dbReference type="PANTHER" id="PTHR46148:SF59">
    <property type="entry name" value="NUCLEOTIDYLTRANSFERASE, RIBONUCLEASE H"/>
    <property type="match status" value="1"/>
</dbReference>
<dbReference type="Proteomes" id="UP001151760">
    <property type="component" value="Unassembled WGS sequence"/>
</dbReference>
<sequence length="251" mass="28521">MGKYSHRFHRKPAKFNKLLLHDLGNRDHQKNYADVRRKPLEFQVGGTVAYSLELPNQLSRVHRTFHVFNLKKCYADKPLAIPLDEIHIDDKLNFIKEPVEIMDREVKRLKQICIPVVKPVQGPNTNGTDEDIVKSTKKPTPTVIVKRPVPIKGCVLGLANVKTWDSIVKKFGVRKPGSCADKTKGKRKLSGVVLLLEPRCLLDNLCGSWLLCAFDNVLVRLPLDVGLVKTAQTRSFTTPRLLYYSLQCCNR</sequence>
<name>A0ABQ4YLA5_9ASTR</name>
<proteinExistence type="predicted"/>
<evidence type="ECO:0000313" key="3">
    <source>
        <dbReference type="Proteomes" id="UP001151760"/>
    </source>
</evidence>
<evidence type="ECO:0000259" key="1">
    <source>
        <dbReference type="Pfam" id="PF24626"/>
    </source>
</evidence>
<dbReference type="EMBL" id="BQNB010010469">
    <property type="protein sequence ID" value="GJS77722.1"/>
    <property type="molecule type" value="Genomic_DNA"/>
</dbReference>